<proteinExistence type="predicted"/>
<dbReference type="InterPro" id="IPR005174">
    <property type="entry name" value="KIB1-4_b-propeller"/>
</dbReference>
<dbReference type="Proteomes" id="UP000032180">
    <property type="component" value="Chromosome 1"/>
</dbReference>
<reference evidence="2 3" key="1">
    <citation type="submission" date="2012-08" db="EMBL/GenBank/DDBJ databases">
        <title>Oryza genome evolution.</title>
        <authorList>
            <person name="Wing R.A."/>
        </authorList>
    </citation>
    <scope>NUCLEOTIDE SEQUENCE</scope>
</reference>
<keyword evidence="3" id="KW-1185">Reference proteome</keyword>
<protein>
    <recommendedName>
        <fullName evidence="1">KIB1-4 beta-propeller domain-containing protein</fullName>
    </recommendedName>
</protein>
<dbReference type="STRING" id="77586.A0A0D9VAH1"/>
<dbReference type="eggNOG" id="ENOG502R3AC">
    <property type="taxonomic scope" value="Eukaryota"/>
</dbReference>
<reference evidence="2" key="3">
    <citation type="submission" date="2015-04" db="UniProtKB">
        <authorList>
            <consortium name="EnsemblPlants"/>
        </authorList>
    </citation>
    <scope>IDENTIFICATION</scope>
</reference>
<reference evidence="3" key="2">
    <citation type="submission" date="2013-12" db="EMBL/GenBank/DDBJ databases">
        <authorList>
            <person name="Yu Y."/>
            <person name="Lee S."/>
            <person name="de Baynast K."/>
            <person name="Wissotski M."/>
            <person name="Liu L."/>
            <person name="Talag J."/>
            <person name="Goicoechea J."/>
            <person name="Angelova A."/>
            <person name="Jetty R."/>
            <person name="Kudrna D."/>
            <person name="Golser W."/>
            <person name="Rivera L."/>
            <person name="Zhang J."/>
            <person name="Wing R."/>
        </authorList>
    </citation>
    <scope>NUCLEOTIDE SEQUENCE</scope>
</reference>
<organism evidence="2 3">
    <name type="scientific">Leersia perrieri</name>
    <dbReference type="NCBI Taxonomy" id="77586"/>
    <lineage>
        <taxon>Eukaryota</taxon>
        <taxon>Viridiplantae</taxon>
        <taxon>Streptophyta</taxon>
        <taxon>Embryophyta</taxon>
        <taxon>Tracheophyta</taxon>
        <taxon>Spermatophyta</taxon>
        <taxon>Magnoliopsida</taxon>
        <taxon>Liliopsida</taxon>
        <taxon>Poales</taxon>
        <taxon>Poaceae</taxon>
        <taxon>BOP clade</taxon>
        <taxon>Oryzoideae</taxon>
        <taxon>Oryzeae</taxon>
        <taxon>Oryzinae</taxon>
        <taxon>Leersia</taxon>
    </lineage>
</organism>
<dbReference type="Gramene" id="LPERR01G38840.1">
    <property type="protein sequence ID" value="LPERR01G38840.1"/>
    <property type="gene ID" value="LPERR01G38840"/>
</dbReference>
<sequence>MAKMAAVDWSLLPSELIQLVGDCLLATEDFDCYDSLRQVCHNWRSGTADPKTAEFDDARFLPKNLAMINLDVDGDAVATFVNLATGRFLRRHVAAVGIGGDYNFVAATAGGLFVLSEKSPPHEARVLNPFTGHVARFTAPIHAEEVREVAVTMTSSSPPSLMLFVSWFHGRRVRWADQQSEQFHEMAVEFPANCINLTPFSGEVYVTNNRWRRSVFSTVLAADDVIAMAPIIPLPPPLTVPNAYILHHIVESAGELLLVGVWFEIHIVHKVDTMNKVVVPVTSLGSRALFVSEIRSFSVDAAKFPTVEAGCIYYVRRGMSLYDCYHLADGWMEEYIPVANLWIAVRQQACILPLTLEQVLVNYCIDTEKSSELNSD</sequence>
<evidence type="ECO:0000259" key="1">
    <source>
        <dbReference type="Pfam" id="PF03478"/>
    </source>
</evidence>
<accession>A0A0D9VAH1</accession>
<dbReference type="HOGENOM" id="CLU_040241_3_0_1"/>
<feature type="domain" description="KIB1-4 beta-propeller" evidence="1">
    <location>
        <begin position="105"/>
        <end position="322"/>
    </location>
</feature>
<dbReference type="Pfam" id="PF03478">
    <property type="entry name" value="Beta-prop_KIB1-4"/>
    <property type="match status" value="1"/>
</dbReference>
<dbReference type="PANTHER" id="PTHR33165">
    <property type="entry name" value="F-BOX DOMAIN CONTAINING PROTEIN-LIKE-RELATED"/>
    <property type="match status" value="1"/>
</dbReference>
<dbReference type="EnsemblPlants" id="LPERR01G38840.1">
    <property type="protein sequence ID" value="LPERR01G38840.1"/>
    <property type="gene ID" value="LPERR01G38840"/>
</dbReference>
<dbReference type="AlphaFoldDB" id="A0A0D9VAH1"/>
<evidence type="ECO:0000313" key="2">
    <source>
        <dbReference type="EnsemblPlants" id="LPERR01G38840.1"/>
    </source>
</evidence>
<dbReference type="PANTHER" id="PTHR33165:SF62">
    <property type="entry name" value="DUF295 DOMAIN-CONTAINING PROTEIN"/>
    <property type="match status" value="1"/>
</dbReference>
<evidence type="ECO:0000313" key="3">
    <source>
        <dbReference type="Proteomes" id="UP000032180"/>
    </source>
</evidence>
<name>A0A0D9VAH1_9ORYZ</name>